<dbReference type="EMBL" id="LAZR01046388">
    <property type="protein sequence ID" value="KKK96645.1"/>
    <property type="molecule type" value="Genomic_DNA"/>
</dbReference>
<proteinExistence type="predicted"/>
<dbReference type="AlphaFoldDB" id="A0A0F9AED6"/>
<protein>
    <submittedName>
        <fullName evidence="1">Uncharacterized protein</fullName>
    </submittedName>
</protein>
<organism evidence="1">
    <name type="scientific">marine sediment metagenome</name>
    <dbReference type="NCBI Taxonomy" id="412755"/>
    <lineage>
        <taxon>unclassified sequences</taxon>
        <taxon>metagenomes</taxon>
        <taxon>ecological metagenomes</taxon>
    </lineage>
</organism>
<reference evidence="1" key="1">
    <citation type="journal article" date="2015" name="Nature">
        <title>Complex archaea that bridge the gap between prokaryotes and eukaryotes.</title>
        <authorList>
            <person name="Spang A."/>
            <person name="Saw J.H."/>
            <person name="Jorgensen S.L."/>
            <person name="Zaremba-Niedzwiedzka K."/>
            <person name="Martijn J."/>
            <person name="Lind A.E."/>
            <person name="van Eijk R."/>
            <person name="Schleper C."/>
            <person name="Guy L."/>
            <person name="Ettema T.J."/>
        </authorList>
    </citation>
    <scope>NUCLEOTIDE SEQUENCE</scope>
</reference>
<gene>
    <name evidence="1" type="ORF">LCGC14_2660690</name>
</gene>
<comment type="caution">
    <text evidence="1">The sequence shown here is derived from an EMBL/GenBank/DDBJ whole genome shotgun (WGS) entry which is preliminary data.</text>
</comment>
<name>A0A0F9AED6_9ZZZZ</name>
<accession>A0A0F9AED6</accession>
<sequence length="190" mass="20836">MAFSQSQSGAWENRYNADHFSYRDSQSGTALFLGAGVIGEAIELDRLVDQAALGVPGTVYYPFGYNARNNALTGYINRWPNLGDYGYPTQSLVPRGQCYARSVAITVDTDTFVRFISLNPLYTILLNQFYSVDLIASWEISSTITEVEQFIGGGNSMTFYPTYAVALVYRAQTADGTINIAIEGNVEGGE</sequence>
<evidence type="ECO:0000313" key="1">
    <source>
        <dbReference type="EMBL" id="KKK96645.1"/>
    </source>
</evidence>